<dbReference type="EMBL" id="QNUL01000004">
    <property type="protein sequence ID" value="REA62620.1"/>
    <property type="molecule type" value="Genomic_DNA"/>
</dbReference>
<evidence type="ECO:0000256" key="1">
    <source>
        <dbReference type="SAM" id="MobiDB-lite"/>
    </source>
</evidence>
<reference evidence="2 3" key="1">
    <citation type="submission" date="2018-07" db="EMBL/GenBank/DDBJ databases">
        <title>Dyadobacter roseus sp. nov., isolated from rose rhizosphere soil.</title>
        <authorList>
            <person name="Chen L."/>
        </authorList>
    </citation>
    <scope>NUCLEOTIDE SEQUENCE [LARGE SCALE GENOMIC DNA]</scope>
    <source>
        <strain evidence="2 3">RS19</strain>
    </source>
</reference>
<keyword evidence="3" id="KW-1185">Reference proteome</keyword>
<name>A0A3D8YDL0_9BACT</name>
<comment type="caution">
    <text evidence="2">The sequence shown here is derived from an EMBL/GenBank/DDBJ whole genome shotgun (WGS) entry which is preliminary data.</text>
</comment>
<dbReference type="AlphaFoldDB" id="A0A3D8YDL0"/>
<protein>
    <submittedName>
        <fullName evidence="2">Uncharacterized protein</fullName>
    </submittedName>
</protein>
<sequence>MHLNPAGKQITGKSIHQATDKPKIELFSGEMQDVNRNFKVHSCHQLPDSDIPDFPVINMLTESPTIVHRLNNTCYISLNRQSCKNDCKSEWNTRYAPLSRK</sequence>
<dbReference type="Proteomes" id="UP000256373">
    <property type="component" value="Unassembled WGS sequence"/>
</dbReference>
<evidence type="ECO:0000313" key="3">
    <source>
        <dbReference type="Proteomes" id="UP000256373"/>
    </source>
</evidence>
<gene>
    <name evidence="2" type="ORF">DSL64_06755</name>
</gene>
<evidence type="ECO:0000313" key="2">
    <source>
        <dbReference type="EMBL" id="REA62620.1"/>
    </source>
</evidence>
<proteinExistence type="predicted"/>
<organism evidence="2 3">
    <name type="scientific">Dyadobacter luteus</name>
    <dbReference type="NCBI Taxonomy" id="2259619"/>
    <lineage>
        <taxon>Bacteria</taxon>
        <taxon>Pseudomonadati</taxon>
        <taxon>Bacteroidota</taxon>
        <taxon>Cytophagia</taxon>
        <taxon>Cytophagales</taxon>
        <taxon>Spirosomataceae</taxon>
        <taxon>Dyadobacter</taxon>
    </lineage>
</organism>
<accession>A0A3D8YDL0</accession>
<feature type="region of interest" description="Disordered" evidence="1">
    <location>
        <begin position="1"/>
        <end position="21"/>
    </location>
</feature>